<name>A0A090GVK2_MESPL</name>
<dbReference type="EMBL" id="CCNE01000031">
    <property type="protein sequence ID" value="CDX60350.1"/>
    <property type="molecule type" value="Genomic_DNA"/>
</dbReference>
<evidence type="ECO:0000313" key="6">
    <source>
        <dbReference type="Proteomes" id="UP000046373"/>
    </source>
</evidence>
<keyword evidence="4" id="KW-1185">Reference proteome</keyword>
<protein>
    <recommendedName>
        <fullName evidence="7">DUF3606 domain-containing protein</fullName>
    </recommendedName>
</protein>
<dbReference type="EMBL" id="CCNB01000019">
    <property type="protein sequence ID" value="CDX39454.1"/>
    <property type="molecule type" value="Genomic_DNA"/>
</dbReference>
<gene>
    <name evidence="1" type="ORF">MPL3356_120021</name>
    <name evidence="3" type="ORF">MPL3365_370007</name>
    <name evidence="2" type="ORF">MPLDJ20_260008</name>
</gene>
<dbReference type="Proteomes" id="UP000045285">
    <property type="component" value="Unassembled WGS sequence"/>
</dbReference>
<proteinExistence type="predicted"/>
<evidence type="ECO:0000313" key="4">
    <source>
        <dbReference type="Proteomes" id="UP000045285"/>
    </source>
</evidence>
<reference evidence="4" key="2">
    <citation type="submission" date="2014-08" db="EMBL/GenBank/DDBJ databases">
        <authorList>
            <person name="Moulin L."/>
        </authorList>
    </citation>
    <scope>NUCLEOTIDE SEQUENCE [LARGE SCALE GENOMIC DNA]</scope>
</reference>
<evidence type="ECO:0000313" key="3">
    <source>
        <dbReference type="EMBL" id="CDX60350.1"/>
    </source>
</evidence>
<dbReference type="AlphaFoldDB" id="A0A090GVK2"/>
<sequence>MTRDRMSKDIENWADAYDVVTFARKYGLTVQQAKVIISSNGPSRHGCDMGAIAFVRAMRLRASRPSRTRKKLTSPAQ</sequence>
<evidence type="ECO:0000313" key="5">
    <source>
        <dbReference type="Proteomes" id="UP000046122"/>
    </source>
</evidence>
<dbReference type="EMBL" id="CCMZ01000004">
    <property type="protein sequence ID" value="CDX12511.1"/>
    <property type="molecule type" value="Genomic_DNA"/>
</dbReference>
<organism evidence="3 5">
    <name type="scientific">Mesorhizobium plurifarium</name>
    <dbReference type="NCBI Taxonomy" id="69974"/>
    <lineage>
        <taxon>Bacteria</taxon>
        <taxon>Pseudomonadati</taxon>
        <taxon>Pseudomonadota</taxon>
        <taxon>Alphaproteobacteria</taxon>
        <taxon>Hyphomicrobiales</taxon>
        <taxon>Phyllobacteriaceae</taxon>
        <taxon>Mesorhizobium</taxon>
    </lineage>
</organism>
<evidence type="ECO:0000313" key="2">
    <source>
        <dbReference type="EMBL" id="CDX39454.1"/>
    </source>
</evidence>
<evidence type="ECO:0008006" key="7">
    <source>
        <dbReference type="Google" id="ProtNLM"/>
    </source>
</evidence>
<dbReference type="Proteomes" id="UP000046373">
    <property type="component" value="Unassembled WGS sequence"/>
</dbReference>
<reference evidence="5 6" key="1">
    <citation type="submission" date="2014-08" db="EMBL/GenBank/DDBJ databases">
        <authorList>
            <person name="Moulin Lionel"/>
        </authorList>
    </citation>
    <scope>NUCLEOTIDE SEQUENCE [LARGE SCALE GENOMIC DNA]</scope>
</reference>
<dbReference type="Proteomes" id="UP000046122">
    <property type="component" value="Unassembled WGS sequence"/>
</dbReference>
<accession>A0A090GVK2</accession>
<evidence type="ECO:0000313" key="1">
    <source>
        <dbReference type="EMBL" id="CDX12511.1"/>
    </source>
</evidence>
<dbReference type="STRING" id="69974.MPLDJ20_260008"/>